<name>A0ABS3P5C2_9BACI</name>
<sequence length="116" mass="13815">MDDKMYYLYSSNTCNNPIEYVTNMFNSVITMYTNNSSFKRLKKEEYNPTFSSITFEFPIFSIQEILKIISNKDLFLQNVVRFVIACGKLRDLKIPINIIRSPEVFEFDWKELLKIN</sequence>
<keyword evidence="2" id="KW-1185">Reference proteome</keyword>
<dbReference type="EMBL" id="JAGDQJ010000041">
    <property type="protein sequence ID" value="MBO1628315.1"/>
    <property type="molecule type" value="Genomic_DNA"/>
</dbReference>
<dbReference type="Proteomes" id="UP000677611">
    <property type="component" value="Unassembled WGS sequence"/>
</dbReference>
<reference evidence="1 2" key="1">
    <citation type="submission" date="2021-03" db="EMBL/GenBank/DDBJ databases">
        <title>Identification of novel Bacillus strains.</title>
        <authorList>
            <person name="Xiao Z."/>
            <person name="Li Y."/>
            <person name="Shen J."/>
        </authorList>
    </citation>
    <scope>NUCLEOTIDE SEQUENCE [LARGE SCALE GENOMIC DNA]</scope>
    <source>
        <strain evidence="1 2">SY8</strain>
    </source>
</reference>
<accession>A0ABS3P5C2</accession>
<organism evidence="1 2">
    <name type="scientific">Bacillus arachidis</name>
    <dbReference type="NCBI Taxonomy" id="2819290"/>
    <lineage>
        <taxon>Bacteria</taxon>
        <taxon>Bacillati</taxon>
        <taxon>Bacillota</taxon>
        <taxon>Bacilli</taxon>
        <taxon>Bacillales</taxon>
        <taxon>Bacillaceae</taxon>
        <taxon>Bacillus</taxon>
    </lineage>
</organism>
<evidence type="ECO:0000313" key="2">
    <source>
        <dbReference type="Proteomes" id="UP000677611"/>
    </source>
</evidence>
<gene>
    <name evidence="1" type="ORF">J4P90_24545</name>
</gene>
<comment type="caution">
    <text evidence="1">The sequence shown here is derived from an EMBL/GenBank/DDBJ whole genome shotgun (WGS) entry which is preliminary data.</text>
</comment>
<evidence type="ECO:0000313" key="1">
    <source>
        <dbReference type="EMBL" id="MBO1628315.1"/>
    </source>
</evidence>
<proteinExistence type="predicted"/>
<protein>
    <submittedName>
        <fullName evidence="1">Uncharacterized protein</fullName>
    </submittedName>
</protein>